<evidence type="ECO:0000313" key="8">
    <source>
        <dbReference type="EMBL" id="CAB4621017.1"/>
    </source>
</evidence>
<evidence type="ECO:0000313" key="9">
    <source>
        <dbReference type="EMBL" id="CAB4966329.1"/>
    </source>
</evidence>
<evidence type="ECO:0000256" key="4">
    <source>
        <dbReference type="ARBA" id="ARBA00022989"/>
    </source>
</evidence>
<keyword evidence="4 6" id="KW-1133">Transmembrane helix</keyword>
<dbReference type="Gene3D" id="1.20.1080.10">
    <property type="entry name" value="Glycerol uptake facilitator protein"/>
    <property type="match status" value="1"/>
</dbReference>
<dbReference type="EMBL" id="CAFBRX010000001">
    <property type="protein sequence ID" value="CAB5107981.1"/>
    <property type="molecule type" value="Genomic_DNA"/>
</dbReference>
<accession>A0A6J6IA10</accession>
<name>A0A6J6IA10_9ZZZZ</name>
<protein>
    <submittedName>
        <fullName evidence="8">Unannotated protein</fullName>
    </submittedName>
</protein>
<dbReference type="PANTHER" id="PTHR45724:SF13">
    <property type="entry name" value="AQUAPORIN NIP1-1-RELATED"/>
    <property type="match status" value="1"/>
</dbReference>
<evidence type="ECO:0000256" key="1">
    <source>
        <dbReference type="ARBA" id="ARBA00004141"/>
    </source>
</evidence>
<dbReference type="EMBL" id="CAEZSL010000073">
    <property type="protein sequence ID" value="CAB4543415.1"/>
    <property type="molecule type" value="Genomic_DNA"/>
</dbReference>
<proteinExistence type="predicted"/>
<dbReference type="Pfam" id="PF00230">
    <property type="entry name" value="MIP"/>
    <property type="match status" value="1"/>
</dbReference>
<evidence type="ECO:0000313" key="10">
    <source>
        <dbReference type="EMBL" id="CAB5107981.1"/>
    </source>
</evidence>
<feature type="transmembrane region" description="Helical" evidence="6">
    <location>
        <begin position="198"/>
        <end position="222"/>
    </location>
</feature>
<dbReference type="EMBL" id="CAEZVL010000001">
    <property type="protein sequence ID" value="CAB4621017.1"/>
    <property type="molecule type" value="Genomic_DNA"/>
</dbReference>
<dbReference type="GO" id="GO:0016020">
    <property type="term" value="C:membrane"/>
    <property type="evidence" value="ECO:0007669"/>
    <property type="project" value="UniProtKB-SubCell"/>
</dbReference>
<evidence type="ECO:0000256" key="6">
    <source>
        <dbReference type="SAM" id="Phobius"/>
    </source>
</evidence>
<keyword evidence="3 6" id="KW-0812">Transmembrane</keyword>
<dbReference type="InterPro" id="IPR000425">
    <property type="entry name" value="MIP"/>
</dbReference>
<feature type="transmembrane region" description="Helical" evidence="6">
    <location>
        <begin position="50"/>
        <end position="70"/>
    </location>
</feature>
<reference evidence="8" key="1">
    <citation type="submission" date="2020-05" db="EMBL/GenBank/DDBJ databases">
        <authorList>
            <person name="Chiriac C."/>
            <person name="Salcher M."/>
            <person name="Ghai R."/>
            <person name="Kavagutti S V."/>
        </authorList>
    </citation>
    <scope>NUCLEOTIDE SEQUENCE</scope>
</reference>
<dbReference type="PRINTS" id="PR00783">
    <property type="entry name" value="MINTRINSICP"/>
</dbReference>
<keyword evidence="2" id="KW-0813">Transport</keyword>
<dbReference type="InterPro" id="IPR023271">
    <property type="entry name" value="Aquaporin-like"/>
</dbReference>
<dbReference type="PANTHER" id="PTHR45724">
    <property type="entry name" value="AQUAPORIN NIP2-1"/>
    <property type="match status" value="1"/>
</dbReference>
<dbReference type="AlphaFoldDB" id="A0A6J6IA10"/>
<keyword evidence="5 6" id="KW-0472">Membrane</keyword>
<evidence type="ECO:0000313" key="7">
    <source>
        <dbReference type="EMBL" id="CAB4543415.1"/>
    </source>
</evidence>
<evidence type="ECO:0000256" key="2">
    <source>
        <dbReference type="ARBA" id="ARBA00022448"/>
    </source>
</evidence>
<sequence length="231" mass="24032">MTQTPQPTLIARLTAEAVGTALLVATVVGSGIMAQRLSPDDVGLQLLENAAATTGALIALILALGPVSGAHFNPVISMVTRLFGGLSTRDTILYSLVQIAGGCIGAMIANVMFELDVVNLSTKDRSSGALWFSEVIATIGLVLIIFCIVRSGRASAVPYAVGVWIGGAYWFTSSTSFANPAVDFARSLSDSFAGIKPSSIPGFLIAQIIGGLLAYVLVKVLYPVARDEEAK</sequence>
<dbReference type="EMBL" id="CAFBNZ010000003">
    <property type="protein sequence ID" value="CAB4966329.1"/>
    <property type="molecule type" value="Genomic_DNA"/>
</dbReference>
<organism evidence="8">
    <name type="scientific">freshwater metagenome</name>
    <dbReference type="NCBI Taxonomy" id="449393"/>
    <lineage>
        <taxon>unclassified sequences</taxon>
        <taxon>metagenomes</taxon>
        <taxon>ecological metagenomes</taxon>
    </lineage>
</organism>
<feature type="transmembrane region" description="Helical" evidence="6">
    <location>
        <begin position="129"/>
        <end position="149"/>
    </location>
</feature>
<evidence type="ECO:0000256" key="3">
    <source>
        <dbReference type="ARBA" id="ARBA00022692"/>
    </source>
</evidence>
<gene>
    <name evidence="7" type="ORF">UFOPK1421_00786</name>
    <name evidence="8" type="ORF">UFOPK1960_00016</name>
    <name evidence="9" type="ORF">UFOPK3889_00052</name>
    <name evidence="10" type="ORF">UFOPK4422_00005</name>
</gene>
<dbReference type="InterPro" id="IPR034294">
    <property type="entry name" value="Aquaporin_transptr"/>
</dbReference>
<feature type="transmembrane region" description="Helical" evidence="6">
    <location>
        <begin position="91"/>
        <end position="109"/>
    </location>
</feature>
<dbReference type="GO" id="GO:0015267">
    <property type="term" value="F:channel activity"/>
    <property type="evidence" value="ECO:0007669"/>
    <property type="project" value="InterPro"/>
</dbReference>
<feature type="transmembrane region" description="Helical" evidence="6">
    <location>
        <begin position="156"/>
        <end position="178"/>
    </location>
</feature>
<dbReference type="SUPFAM" id="SSF81338">
    <property type="entry name" value="Aquaporin-like"/>
    <property type="match status" value="1"/>
</dbReference>
<comment type="subcellular location">
    <subcellularLocation>
        <location evidence="1">Membrane</location>
        <topology evidence="1">Multi-pass membrane protein</topology>
    </subcellularLocation>
</comment>
<evidence type="ECO:0000256" key="5">
    <source>
        <dbReference type="ARBA" id="ARBA00023136"/>
    </source>
</evidence>
<feature type="transmembrane region" description="Helical" evidence="6">
    <location>
        <begin position="9"/>
        <end position="30"/>
    </location>
</feature>